<dbReference type="InterPro" id="IPR046884">
    <property type="entry name" value="MnmA-like_central"/>
</dbReference>
<feature type="site" description="Interaction with tRNA" evidence="10">
    <location>
        <position position="337"/>
    </location>
</feature>
<dbReference type="FunFam" id="2.30.30.280:FF:000001">
    <property type="entry name" value="tRNA-specific 2-thiouridylase MnmA"/>
    <property type="match status" value="1"/>
</dbReference>
<protein>
    <recommendedName>
        <fullName evidence="10">tRNA-specific 2-thiouridylase MnmA</fullName>
        <ecNumber evidence="10">2.8.1.13</ecNumber>
    </recommendedName>
</protein>
<dbReference type="EC" id="2.8.1.13" evidence="10"/>
<comment type="caution">
    <text evidence="10">Lacks conserved residue(s) required for the propagation of feature annotation.</text>
</comment>
<dbReference type="GO" id="GO:0008168">
    <property type="term" value="F:methyltransferase activity"/>
    <property type="evidence" value="ECO:0007669"/>
    <property type="project" value="UniProtKB-KW"/>
</dbReference>
<comment type="subcellular location">
    <subcellularLocation>
        <location evidence="10">Cytoplasm</location>
    </subcellularLocation>
</comment>
<dbReference type="Pfam" id="PF20259">
    <property type="entry name" value="tRNA_Me_trans_M"/>
    <property type="match status" value="1"/>
</dbReference>
<evidence type="ECO:0000256" key="5">
    <source>
        <dbReference type="ARBA" id="ARBA00022741"/>
    </source>
</evidence>
<name>B2KAV8_ELUMP</name>
<dbReference type="GO" id="GO:0002143">
    <property type="term" value="P:tRNA wobble position uridine thiolation"/>
    <property type="evidence" value="ECO:0007669"/>
    <property type="project" value="TreeGrafter"/>
</dbReference>
<evidence type="ECO:0000313" key="13">
    <source>
        <dbReference type="EMBL" id="ACC97654.1"/>
    </source>
</evidence>
<evidence type="ECO:0000256" key="7">
    <source>
        <dbReference type="ARBA" id="ARBA00022884"/>
    </source>
</evidence>
<dbReference type="AlphaFoldDB" id="B2KAV8"/>
<feature type="domain" description="tRNA-specific 2-thiouridylase MnmA-like C-terminal" evidence="11">
    <location>
        <begin position="278"/>
        <end position="353"/>
    </location>
</feature>
<dbReference type="InterPro" id="IPR014729">
    <property type="entry name" value="Rossmann-like_a/b/a_fold"/>
</dbReference>
<keyword evidence="6 10" id="KW-0067">ATP-binding</keyword>
<feature type="active site" description="Nucleophile" evidence="10">
    <location>
        <position position="104"/>
    </location>
</feature>
<keyword evidence="1 10" id="KW-0963">Cytoplasm</keyword>
<keyword evidence="3 10" id="KW-0808">Transferase</keyword>
<dbReference type="HAMAP" id="MF_00144">
    <property type="entry name" value="tRNA_thiouridyl_MnmA"/>
    <property type="match status" value="1"/>
</dbReference>
<organism evidence="13 14">
    <name type="scientific">Elusimicrobium minutum (strain Pei191)</name>
    <dbReference type="NCBI Taxonomy" id="445932"/>
    <lineage>
        <taxon>Bacteria</taxon>
        <taxon>Pseudomonadati</taxon>
        <taxon>Elusimicrobiota</taxon>
        <taxon>Elusimicrobia</taxon>
        <taxon>Elusimicrobiales</taxon>
        <taxon>Elusimicrobiaceae</taxon>
        <taxon>Elusimicrobium</taxon>
    </lineage>
</organism>
<comment type="catalytic activity">
    <reaction evidence="9 10">
        <text>S-sulfanyl-L-cysteinyl-[protein] + uridine(34) in tRNA + AH2 + ATP = 2-thiouridine(34) in tRNA + L-cysteinyl-[protein] + A + AMP + diphosphate + H(+)</text>
        <dbReference type="Rhea" id="RHEA:47032"/>
        <dbReference type="Rhea" id="RHEA-COMP:10131"/>
        <dbReference type="Rhea" id="RHEA-COMP:11726"/>
        <dbReference type="Rhea" id="RHEA-COMP:11727"/>
        <dbReference type="Rhea" id="RHEA-COMP:11728"/>
        <dbReference type="ChEBI" id="CHEBI:13193"/>
        <dbReference type="ChEBI" id="CHEBI:15378"/>
        <dbReference type="ChEBI" id="CHEBI:17499"/>
        <dbReference type="ChEBI" id="CHEBI:29950"/>
        <dbReference type="ChEBI" id="CHEBI:30616"/>
        <dbReference type="ChEBI" id="CHEBI:33019"/>
        <dbReference type="ChEBI" id="CHEBI:61963"/>
        <dbReference type="ChEBI" id="CHEBI:65315"/>
        <dbReference type="ChEBI" id="CHEBI:87170"/>
        <dbReference type="ChEBI" id="CHEBI:456215"/>
        <dbReference type="EC" id="2.8.1.13"/>
    </reaction>
</comment>
<dbReference type="Proteomes" id="UP000001029">
    <property type="component" value="Chromosome"/>
</dbReference>
<evidence type="ECO:0000256" key="3">
    <source>
        <dbReference type="ARBA" id="ARBA00022679"/>
    </source>
</evidence>
<reference evidence="13 14" key="1">
    <citation type="journal article" date="2009" name="Appl. Environ. Microbiol.">
        <title>Genomic analysis of 'Elusimicrobium minutum,' the first cultivated representative of the phylum 'Elusimicrobia' (formerly termite group 1).</title>
        <authorList>
            <person name="Herlemann D.P.R."/>
            <person name="Geissinger O."/>
            <person name="Ikeda-Ohtsubo W."/>
            <person name="Kunin V."/>
            <person name="Sun H."/>
            <person name="Lapidus A."/>
            <person name="Hugenholtz P."/>
            <person name="Brune A."/>
        </authorList>
    </citation>
    <scope>NUCLEOTIDE SEQUENCE [LARGE SCALE GENOMIC DNA]</scope>
    <source>
        <strain evidence="13 14">Pei191</strain>
    </source>
</reference>
<dbReference type="GO" id="GO:0103016">
    <property type="term" value="F:tRNA-uridine 2-sulfurtransferase activity"/>
    <property type="evidence" value="ECO:0007669"/>
    <property type="project" value="UniProtKB-EC"/>
</dbReference>
<evidence type="ECO:0000256" key="9">
    <source>
        <dbReference type="ARBA" id="ARBA00051542"/>
    </source>
</evidence>
<evidence type="ECO:0000259" key="12">
    <source>
        <dbReference type="Pfam" id="PF20259"/>
    </source>
</evidence>
<keyword evidence="7 10" id="KW-0694">RNA-binding</keyword>
<sequence>MKILVGLSGGVDSSLTAALLKDKGYEVTGATMSIWDPSLPTPATPNNACLGPEEEDIKTASAVAKEIGIGFHVIDCREEYKKIVIENFKDEYKKGRTPNPCIWCNSFIKFGALPASAKKQGVIFDKFATGHYARIIFNEETGRYQLRKALDEAKDQTYFLYRLTQKQLSETLFPLGEYTKKQVRALAKEKNLLAAEKADSQDFYCGDYNDILQFSAQPGSIVDKEGNVLGKHDGIWNYTIGKRKGVGISGAKEPMYVIELLPKQNLVVVGTKKDLYKDVLTASEINWGSVEEPKEPVKVQAKIRQMHTPSNATLTPLPGNRAEVKFDEPQMSITAGQSVVFYQGDIVLGGGIID</sequence>
<comment type="function">
    <text evidence="10">Catalyzes the 2-thiolation of uridine at the wobble position (U34) of tRNA, leading to the formation of s(2)U34.</text>
</comment>
<feature type="region of interest" description="Interaction with tRNA" evidence="10">
    <location>
        <begin position="154"/>
        <end position="156"/>
    </location>
</feature>
<dbReference type="NCBIfam" id="TIGR00420">
    <property type="entry name" value="trmU"/>
    <property type="match status" value="1"/>
</dbReference>
<dbReference type="NCBIfam" id="NF001138">
    <property type="entry name" value="PRK00143.1"/>
    <property type="match status" value="1"/>
</dbReference>
<evidence type="ECO:0000256" key="2">
    <source>
        <dbReference type="ARBA" id="ARBA00022555"/>
    </source>
</evidence>
<dbReference type="Gene3D" id="3.40.50.620">
    <property type="entry name" value="HUPs"/>
    <property type="match status" value="1"/>
</dbReference>
<dbReference type="GO" id="GO:0000049">
    <property type="term" value="F:tRNA binding"/>
    <property type="evidence" value="ECO:0007669"/>
    <property type="project" value="UniProtKB-KW"/>
</dbReference>
<dbReference type="Pfam" id="PF20258">
    <property type="entry name" value="tRNA_Me_trans_C"/>
    <property type="match status" value="1"/>
</dbReference>
<dbReference type="OrthoDB" id="9800696at2"/>
<dbReference type="CDD" id="cd01998">
    <property type="entry name" value="MnmA_TRMU-like"/>
    <property type="match status" value="1"/>
</dbReference>
<keyword evidence="14" id="KW-1185">Reference proteome</keyword>
<comment type="similarity">
    <text evidence="10">Belongs to the MnmA/TRMU family.</text>
</comment>
<keyword evidence="13" id="KW-0489">Methyltransferase</keyword>
<dbReference type="KEGG" id="emi:Emin_0088"/>
<feature type="binding site" evidence="10">
    <location>
        <begin position="6"/>
        <end position="13"/>
    </location>
    <ligand>
        <name>ATP</name>
        <dbReference type="ChEBI" id="CHEBI:30616"/>
    </ligand>
</feature>
<dbReference type="FunFam" id="2.40.30.10:FF:000023">
    <property type="entry name" value="tRNA-specific 2-thiouridylase MnmA"/>
    <property type="match status" value="1"/>
</dbReference>
<proteinExistence type="inferred from homology"/>
<gene>
    <name evidence="10" type="primary">mnmA</name>
    <name evidence="13" type="ordered locus">Emin_0088</name>
</gene>
<accession>B2KAV8</accession>
<dbReference type="InterPro" id="IPR004506">
    <property type="entry name" value="MnmA-like"/>
</dbReference>
<evidence type="ECO:0000259" key="11">
    <source>
        <dbReference type="Pfam" id="PF20258"/>
    </source>
</evidence>
<dbReference type="PANTHER" id="PTHR11933">
    <property type="entry name" value="TRNA 5-METHYLAMINOMETHYL-2-THIOURIDYLATE -METHYLTRANSFERASE"/>
    <property type="match status" value="1"/>
</dbReference>
<keyword evidence="5 10" id="KW-0547">Nucleotide-binding</keyword>
<keyword evidence="2 10" id="KW-0820">tRNA-binding</keyword>
<evidence type="ECO:0000256" key="8">
    <source>
        <dbReference type="ARBA" id="ARBA00023157"/>
    </source>
</evidence>
<dbReference type="Pfam" id="PF03054">
    <property type="entry name" value="tRNA_Me_trans"/>
    <property type="match status" value="1"/>
</dbReference>
<evidence type="ECO:0000256" key="1">
    <source>
        <dbReference type="ARBA" id="ARBA00022490"/>
    </source>
</evidence>
<dbReference type="GO" id="GO:0005737">
    <property type="term" value="C:cytoplasm"/>
    <property type="evidence" value="ECO:0007669"/>
    <property type="project" value="UniProtKB-SubCell"/>
</dbReference>
<dbReference type="RefSeq" id="WP_012414269.1">
    <property type="nucleotide sequence ID" value="NC_010644.1"/>
</dbReference>
<dbReference type="PANTHER" id="PTHR11933:SF5">
    <property type="entry name" value="MITOCHONDRIAL TRNA-SPECIFIC 2-THIOURIDYLASE 1"/>
    <property type="match status" value="1"/>
</dbReference>
<evidence type="ECO:0000256" key="4">
    <source>
        <dbReference type="ARBA" id="ARBA00022694"/>
    </source>
</evidence>
<dbReference type="Gene3D" id="2.30.30.280">
    <property type="entry name" value="Adenine nucleotide alpha hydrolases-like domains"/>
    <property type="match status" value="1"/>
</dbReference>
<dbReference type="InterPro" id="IPR046885">
    <property type="entry name" value="MnmA-like_C"/>
</dbReference>
<feature type="domain" description="tRNA-specific 2-thiouridylase MnmA-like central" evidence="12">
    <location>
        <begin position="216"/>
        <end position="270"/>
    </location>
</feature>
<dbReference type="EMBL" id="CP001055">
    <property type="protein sequence ID" value="ACC97654.1"/>
    <property type="molecule type" value="Genomic_DNA"/>
</dbReference>
<feature type="binding site" evidence="10">
    <location>
        <position position="32"/>
    </location>
    <ligand>
        <name>ATP</name>
        <dbReference type="ChEBI" id="CHEBI:30616"/>
    </ligand>
</feature>
<evidence type="ECO:0000313" key="14">
    <source>
        <dbReference type="Proteomes" id="UP000001029"/>
    </source>
</evidence>
<feature type="site" description="Interaction with tRNA" evidence="10">
    <location>
        <position position="131"/>
    </location>
</feature>
<dbReference type="GO" id="GO:0005524">
    <property type="term" value="F:ATP binding"/>
    <property type="evidence" value="ECO:0007669"/>
    <property type="project" value="UniProtKB-KW"/>
</dbReference>
<feature type="binding site" evidence="10">
    <location>
        <position position="130"/>
    </location>
    <ligand>
        <name>ATP</name>
        <dbReference type="ChEBI" id="CHEBI:30616"/>
    </ligand>
</feature>
<dbReference type="STRING" id="445932.Emin_0088"/>
<dbReference type="Gene3D" id="2.40.30.10">
    <property type="entry name" value="Translation factors"/>
    <property type="match status" value="1"/>
</dbReference>
<evidence type="ECO:0000256" key="10">
    <source>
        <dbReference type="HAMAP-Rule" id="MF_00144"/>
    </source>
</evidence>
<keyword evidence="8" id="KW-1015">Disulfide bond</keyword>
<dbReference type="SUPFAM" id="SSF52402">
    <property type="entry name" value="Adenine nucleotide alpha hydrolases-like"/>
    <property type="match status" value="1"/>
</dbReference>
<dbReference type="GO" id="GO:0032259">
    <property type="term" value="P:methylation"/>
    <property type="evidence" value="ECO:0007669"/>
    <property type="project" value="UniProtKB-KW"/>
</dbReference>
<dbReference type="HOGENOM" id="CLU_035188_0_0_0"/>
<keyword evidence="4 10" id="KW-0819">tRNA processing</keyword>
<evidence type="ECO:0000256" key="6">
    <source>
        <dbReference type="ARBA" id="ARBA00022840"/>
    </source>
</evidence>
<dbReference type="InterPro" id="IPR023382">
    <property type="entry name" value="MnmA-like_central_sf"/>
</dbReference>